<evidence type="ECO:0000313" key="2">
    <source>
        <dbReference type="Proteomes" id="UP001597280"/>
    </source>
</evidence>
<organism evidence="1 2">
    <name type="scientific">Brachybacterium rhamnosum</name>
    <dbReference type="NCBI Taxonomy" id="173361"/>
    <lineage>
        <taxon>Bacteria</taxon>
        <taxon>Bacillati</taxon>
        <taxon>Actinomycetota</taxon>
        <taxon>Actinomycetes</taxon>
        <taxon>Micrococcales</taxon>
        <taxon>Dermabacteraceae</taxon>
        <taxon>Brachybacterium</taxon>
    </lineage>
</organism>
<keyword evidence="2" id="KW-1185">Reference proteome</keyword>
<evidence type="ECO:0000313" key="1">
    <source>
        <dbReference type="EMBL" id="MFD1835748.1"/>
    </source>
</evidence>
<comment type="caution">
    <text evidence="1">The sequence shown here is derived from an EMBL/GenBank/DDBJ whole genome shotgun (WGS) entry which is preliminary data.</text>
</comment>
<reference evidence="2" key="1">
    <citation type="journal article" date="2019" name="Int. J. Syst. Evol. Microbiol.">
        <title>The Global Catalogue of Microorganisms (GCM) 10K type strain sequencing project: providing services to taxonomists for standard genome sequencing and annotation.</title>
        <authorList>
            <consortium name="The Broad Institute Genomics Platform"/>
            <consortium name="The Broad Institute Genome Sequencing Center for Infectious Disease"/>
            <person name="Wu L."/>
            <person name="Ma J."/>
        </authorList>
    </citation>
    <scope>NUCLEOTIDE SEQUENCE [LARGE SCALE GENOMIC DNA]</scope>
    <source>
        <strain evidence="2">JCM 11650</strain>
    </source>
</reference>
<gene>
    <name evidence="1" type="ORF">ACFSDA_11780</name>
</gene>
<protein>
    <submittedName>
        <fullName evidence="1">Uncharacterized protein</fullName>
    </submittedName>
</protein>
<accession>A0ABW4PZ52</accession>
<dbReference type="EMBL" id="JBHUFL010000003">
    <property type="protein sequence ID" value="MFD1835748.1"/>
    <property type="molecule type" value="Genomic_DNA"/>
</dbReference>
<dbReference type="Proteomes" id="UP001597280">
    <property type="component" value="Unassembled WGS sequence"/>
</dbReference>
<proteinExistence type="predicted"/>
<sequence>MRDPLPGTQVAIALTEDPRDTAEVRVLAAPRRDLARDGVLSAPLGPFADALLVDVHREGRLVLPGAWVQPEVLERGTPLAPRPVRASDLRLPAVIRGKGAGAELHWGETIWPLALDGHLAVPPASRPSPHPYSRLRRLLLVATGRREEVALTLWQSPSFEVPWHDVRLLPRAERWFELAQVPAGMRYADAEQAQGVGRAARR</sequence>
<dbReference type="RefSeq" id="WP_137770839.1">
    <property type="nucleotide sequence ID" value="NZ_BAAAIS010000003.1"/>
</dbReference>
<name>A0ABW4PZ52_9MICO</name>